<keyword evidence="1" id="KW-0472">Membrane</keyword>
<organism evidence="3">
    <name type="scientific">Sesamum latifolium</name>
    <dbReference type="NCBI Taxonomy" id="2727402"/>
    <lineage>
        <taxon>Eukaryota</taxon>
        <taxon>Viridiplantae</taxon>
        <taxon>Streptophyta</taxon>
        <taxon>Embryophyta</taxon>
        <taxon>Tracheophyta</taxon>
        <taxon>Spermatophyta</taxon>
        <taxon>Magnoliopsida</taxon>
        <taxon>eudicotyledons</taxon>
        <taxon>Gunneridae</taxon>
        <taxon>Pentapetalae</taxon>
        <taxon>asterids</taxon>
        <taxon>lamiids</taxon>
        <taxon>Lamiales</taxon>
        <taxon>Pedaliaceae</taxon>
        <taxon>Sesamum</taxon>
    </lineage>
</organism>
<feature type="domain" description="DUF659" evidence="2">
    <location>
        <begin position="413"/>
        <end position="484"/>
    </location>
</feature>
<dbReference type="InterPro" id="IPR012337">
    <property type="entry name" value="RNaseH-like_sf"/>
</dbReference>
<accession>A0AAW2XGR3</accession>
<dbReference type="PANTHER" id="PTHR32166:SF74">
    <property type="entry name" value="OS05G0256350 PROTEIN"/>
    <property type="match status" value="1"/>
</dbReference>
<evidence type="ECO:0000313" key="3">
    <source>
        <dbReference type="EMBL" id="KAL0452973.1"/>
    </source>
</evidence>
<reference evidence="3" key="1">
    <citation type="submission" date="2020-06" db="EMBL/GenBank/DDBJ databases">
        <authorList>
            <person name="Li T."/>
            <person name="Hu X."/>
            <person name="Zhang T."/>
            <person name="Song X."/>
            <person name="Zhang H."/>
            <person name="Dai N."/>
            <person name="Sheng W."/>
            <person name="Hou X."/>
            <person name="Wei L."/>
        </authorList>
    </citation>
    <scope>NUCLEOTIDE SEQUENCE</scope>
    <source>
        <strain evidence="3">KEN1</strain>
        <tissue evidence="3">Leaf</tissue>
    </source>
</reference>
<protein>
    <recommendedName>
        <fullName evidence="2">DUF659 domain-containing protein</fullName>
    </recommendedName>
</protein>
<evidence type="ECO:0000259" key="2">
    <source>
        <dbReference type="Pfam" id="PF04937"/>
    </source>
</evidence>
<reference evidence="3" key="2">
    <citation type="journal article" date="2024" name="Plant">
        <title>Genomic evolution and insights into agronomic trait innovations of Sesamum species.</title>
        <authorList>
            <person name="Miao H."/>
            <person name="Wang L."/>
            <person name="Qu L."/>
            <person name="Liu H."/>
            <person name="Sun Y."/>
            <person name="Le M."/>
            <person name="Wang Q."/>
            <person name="Wei S."/>
            <person name="Zheng Y."/>
            <person name="Lin W."/>
            <person name="Duan Y."/>
            <person name="Cao H."/>
            <person name="Xiong S."/>
            <person name="Wang X."/>
            <person name="Wei L."/>
            <person name="Li C."/>
            <person name="Ma Q."/>
            <person name="Ju M."/>
            <person name="Zhao R."/>
            <person name="Li G."/>
            <person name="Mu C."/>
            <person name="Tian Q."/>
            <person name="Mei H."/>
            <person name="Zhang T."/>
            <person name="Gao T."/>
            <person name="Zhang H."/>
        </authorList>
    </citation>
    <scope>NUCLEOTIDE SEQUENCE</scope>
    <source>
        <strain evidence="3">KEN1</strain>
    </source>
</reference>
<comment type="caution">
    <text evidence="3">The sequence shown here is derived from an EMBL/GenBank/DDBJ whole genome shotgun (WGS) entry which is preliminary data.</text>
</comment>
<dbReference type="SUPFAM" id="SSF53098">
    <property type="entry name" value="Ribonuclease H-like"/>
    <property type="match status" value="1"/>
</dbReference>
<evidence type="ECO:0000256" key="1">
    <source>
        <dbReference type="SAM" id="Phobius"/>
    </source>
</evidence>
<keyword evidence="1" id="KW-1133">Transmembrane helix</keyword>
<sequence>MVAPTPATVTGNSYLVREWATFGTPISHFNIQSRIFVRNPIHISKSLASYRNTPSLPSPNQFKIFGRPEFGPSVLGRCVFRVSSGSGVGGGFGGSDNGKSGGGGGNSGGGSNGSGWSLLSCKLENIMCSFRCFLEFNRNIFISVIVEKRYMSLLAKYPVMTKAVTSALLTLLVIDQVPSLDLKRTFTFTLLGLVLVDPILHFWYLYLSNLVTAPGASGAFLRLFLDQFLFSPIFIGTFLSTLVTLGKAIICNSKAKTVCQKCPEHVKEEIREFIEKKQQVKDQINVIPHFDDVAEEEVRWETEQEQQNIVDCKHNISCSGEGSSVASTMTSKKQTQLGPINLYFTKESNETMQQRKGKEAKVIDEAKKKLRENAVQICRWMYDAGLPFNAVNYGSLGPAIEAIGQYGPGMEPPSYYEVRVKYLKKELEHTNNILALEEDQAKYGCSLMADGWTDRKHRSLINFLVNSPKGTKFIGSVDASSYSHMAHCINLMFEDFFKIPNLKKTYEQAVMINGYIYNRSPLLDMLRDFIAKRDMVRPAKTRFATAFLTLKRFHTEKANLKKMFTSEKWTKSKCAK</sequence>
<name>A0AAW2XGR3_9LAMI</name>
<dbReference type="PANTHER" id="PTHR32166">
    <property type="entry name" value="OSJNBA0013A04.12 PROTEIN"/>
    <property type="match status" value="1"/>
</dbReference>
<feature type="transmembrane region" description="Helical" evidence="1">
    <location>
        <begin position="186"/>
        <end position="207"/>
    </location>
</feature>
<dbReference type="AlphaFoldDB" id="A0AAW2XGR3"/>
<keyword evidence="1" id="KW-0812">Transmembrane</keyword>
<gene>
    <name evidence="3" type="ORF">Slati_1275400</name>
</gene>
<dbReference type="InterPro" id="IPR007021">
    <property type="entry name" value="DUF659"/>
</dbReference>
<proteinExistence type="predicted"/>
<dbReference type="EMBL" id="JACGWN010000004">
    <property type="protein sequence ID" value="KAL0452973.1"/>
    <property type="molecule type" value="Genomic_DNA"/>
</dbReference>
<feature type="transmembrane region" description="Helical" evidence="1">
    <location>
        <begin position="228"/>
        <end position="250"/>
    </location>
</feature>
<dbReference type="Pfam" id="PF04937">
    <property type="entry name" value="DUF659"/>
    <property type="match status" value="1"/>
</dbReference>
<feature type="transmembrane region" description="Helical" evidence="1">
    <location>
        <begin position="157"/>
        <end position="174"/>
    </location>
</feature>